<dbReference type="Proteomes" id="UP000265520">
    <property type="component" value="Unassembled WGS sequence"/>
</dbReference>
<dbReference type="EMBL" id="LXQA010196257">
    <property type="protein sequence ID" value="MCI32513.1"/>
    <property type="molecule type" value="Genomic_DNA"/>
</dbReference>
<evidence type="ECO:0000313" key="3">
    <source>
        <dbReference type="Proteomes" id="UP000265520"/>
    </source>
</evidence>
<evidence type="ECO:0000313" key="2">
    <source>
        <dbReference type="EMBL" id="MCI32513.1"/>
    </source>
</evidence>
<feature type="non-terminal residue" evidence="2">
    <location>
        <position position="51"/>
    </location>
</feature>
<evidence type="ECO:0000256" key="1">
    <source>
        <dbReference type="SAM" id="MobiDB-lite"/>
    </source>
</evidence>
<sequence length="51" mass="5304">MEKTPAPPPPPPIGDCLTHLVQSSRQLLTTRPLTAVAAPPADYPTTTTPVG</sequence>
<accession>A0A392R7D4</accession>
<comment type="caution">
    <text evidence="2">The sequence shown here is derived from an EMBL/GenBank/DDBJ whole genome shotgun (WGS) entry which is preliminary data.</text>
</comment>
<dbReference type="AlphaFoldDB" id="A0A392R7D4"/>
<protein>
    <submittedName>
        <fullName evidence="2">Uncharacterized protein</fullName>
    </submittedName>
</protein>
<proteinExistence type="predicted"/>
<feature type="compositionally biased region" description="Low complexity" evidence="1">
    <location>
        <begin position="34"/>
        <end position="51"/>
    </location>
</feature>
<feature type="region of interest" description="Disordered" evidence="1">
    <location>
        <begin position="31"/>
        <end position="51"/>
    </location>
</feature>
<reference evidence="2 3" key="1">
    <citation type="journal article" date="2018" name="Front. Plant Sci.">
        <title>Red Clover (Trifolium pratense) and Zigzag Clover (T. medium) - A Picture of Genomic Similarities and Differences.</title>
        <authorList>
            <person name="Dluhosova J."/>
            <person name="Istvanek J."/>
            <person name="Nedelnik J."/>
            <person name="Repkova J."/>
        </authorList>
    </citation>
    <scope>NUCLEOTIDE SEQUENCE [LARGE SCALE GENOMIC DNA]</scope>
    <source>
        <strain evidence="3">cv. 10/8</strain>
        <tissue evidence="2">Leaf</tissue>
    </source>
</reference>
<keyword evidence="3" id="KW-1185">Reference proteome</keyword>
<organism evidence="2 3">
    <name type="scientific">Trifolium medium</name>
    <dbReference type="NCBI Taxonomy" id="97028"/>
    <lineage>
        <taxon>Eukaryota</taxon>
        <taxon>Viridiplantae</taxon>
        <taxon>Streptophyta</taxon>
        <taxon>Embryophyta</taxon>
        <taxon>Tracheophyta</taxon>
        <taxon>Spermatophyta</taxon>
        <taxon>Magnoliopsida</taxon>
        <taxon>eudicotyledons</taxon>
        <taxon>Gunneridae</taxon>
        <taxon>Pentapetalae</taxon>
        <taxon>rosids</taxon>
        <taxon>fabids</taxon>
        <taxon>Fabales</taxon>
        <taxon>Fabaceae</taxon>
        <taxon>Papilionoideae</taxon>
        <taxon>50 kb inversion clade</taxon>
        <taxon>NPAAA clade</taxon>
        <taxon>Hologalegina</taxon>
        <taxon>IRL clade</taxon>
        <taxon>Trifolieae</taxon>
        <taxon>Trifolium</taxon>
    </lineage>
</organism>
<name>A0A392R7D4_9FABA</name>